<dbReference type="PANTHER" id="PTHR30349">
    <property type="entry name" value="PHAGE INTEGRASE-RELATED"/>
    <property type="match status" value="1"/>
</dbReference>
<evidence type="ECO:0000259" key="7">
    <source>
        <dbReference type="PROSITE" id="PS51900"/>
    </source>
</evidence>
<organism evidence="8 9">
    <name type="scientific">Phragmitibacter flavus</name>
    <dbReference type="NCBI Taxonomy" id="2576071"/>
    <lineage>
        <taxon>Bacteria</taxon>
        <taxon>Pseudomonadati</taxon>
        <taxon>Verrucomicrobiota</taxon>
        <taxon>Verrucomicrobiia</taxon>
        <taxon>Verrucomicrobiales</taxon>
        <taxon>Verrucomicrobiaceae</taxon>
        <taxon>Phragmitibacter</taxon>
    </lineage>
</organism>
<dbReference type="Gene3D" id="1.10.443.10">
    <property type="entry name" value="Intergrase catalytic core"/>
    <property type="match status" value="1"/>
</dbReference>
<dbReference type="AlphaFoldDB" id="A0A5R8KGQ8"/>
<comment type="caution">
    <text evidence="8">The sequence shown here is derived from an EMBL/GenBank/DDBJ whole genome shotgun (WGS) entry which is preliminary data.</text>
</comment>
<evidence type="ECO:0000313" key="9">
    <source>
        <dbReference type="Proteomes" id="UP000306196"/>
    </source>
</evidence>
<dbReference type="InterPro" id="IPR010998">
    <property type="entry name" value="Integrase_recombinase_N"/>
</dbReference>
<dbReference type="InterPro" id="IPR002104">
    <property type="entry name" value="Integrase_catalytic"/>
</dbReference>
<dbReference type="SUPFAM" id="SSF56349">
    <property type="entry name" value="DNA breaking-rejoining enzymes"/>
    <property type="match status" value="1"/>
</dbReference>
<gene>
    <name evidence="8" type="ORF">FEM03_08170</name>
</gene>
<reference evidence="8 9" key="1">
    <citation type="submission" date="2019-05" db="EMBL/GenBank/DDBJ databases">
        <title>Verrucobacter flavum gen. nov., sp. nov. a new member of the family Verrucomicrobiaceae.</title>
        <authorList>
            <person name="Szuroczki S."/>
            <person name="Abbaszade G."/>
            <person name="Szabo A."/>
            <person name="Felfoldi T."/>
            <person name="Schumann P."/>
            <person name="Boka K."/>
            <person name="Keki Z."/>
            <person name="Toumi M."/>
            <person name="Toth E."/>
        </authorList>
    </citation>
    <scope>NUCLEOTIDE SEQUENCE [LARGE SCALE GENOMIC DNA]</scope>
    <source>
        <strain evidence="8 9">MG-N-17</strain>
    </source>
</reference>
<dbReference type="InterPro" id="IPR011010">
    <property type="entry name" value="DNA_brk_join_enz"/>
</dbReference>
<keyword evidence="9" id="KW-1185">Reference proteome</keyword>
<dbReference type="GO" id="GO:0006310">
    <property type="term" value="P:DNA recombination"/>
    <property type="evidence" value="ECO:0007669"/>
    <property type="project" value="UniProtKB-KW"/>
</dbReference>
<keyword evidence="4" id="KW-0233">DNA recombination</keyword>
<dbReference type="OrthoDB" id="184666at2"/>
<accession>A0A5R8KGQ8</accession>
<dbReference type="GO" id="GO:0015074">
    <property type="term" value="P:DNA integration"/>
    <property type="evidence" value="ECO:0007669"/>
    <property type="project" value="UniProtKB-KW"/>
</dbReference>
<evidence type="ECO:0000256" key="4">
    <source>
        <dbReference type="ARBA" id="ARBA00023172"/>
    </source>
</evidence>
<dbReference type="Pfam" id="PF02899">
    <property type="entry name" value="Phage_int_SAM_1"/>
    <property type="match status" value="1"/>
</dbReference>
<dbReference type="GO" id="GO:0007059">
    <property type="term" value="P:chromosome segregation"/>
    <property type="evidence" value="ECO:0007669"/>
    <property type="project" value="UniProtKB-KW"/>
</dbReference>
<dbReference type="InterPro" id="IPR050090">
    <property type="entry name" value="Tyrosine_recombinase_XerCD"/>
</dbReference>
<feature type="domain" description="Tyr recombinase" evidence="6">
    <location>
        <begin position="129"/>
        <end position="320"/>
    </location>
</feature>
<name>A0A5R8KGQ8_9BACT</name>
<dbReference type="CDD" id="cd00397">
    <property type="entry name" value="DNA_BRE_C"/>
    <property type="match status" value="1"/>
</dbReference>
<dbReference type="GO" id="GO:0003677">
    <property type="term" value="F:DNA binding"/>
    <property type="evidence" value="ECO:0007669"/>
    <property type="project" value="UniProtKB-UniRule"/>
</dbReference>
<evidence type="ECO:0000256" key="1">
    <source>
        <dbReference type="ARBA" id="ARBA00022829"/>
    </source>
</evidence>
<dbReference type="InterPro" id="IPR044068">
    <property type="entry name" value="CB"/>
</dbReference>
<dbReference type="PROSITE" id="PS51900">
    <property type="entry name" value="CB"/>
    <property type="match status" value="1"/>
</dbReference>
<keyword evidence="2" id="KW-0229">DNA integration</keyword>
<dbReference type="Pfam" id="PF00589">
    <property type="entry name" value="Phage_integrase"/>
    <property type="match status" value="1"/>
</dbReference>
<dbReference type="RefSeq" id="WP_138085703.1">
    <property type="nucleotide sequence ID" value="NZ_VAUV01000005.1"/>
</dbReference>
<keyword evidence="1" id="KW-0159">Chromosome partition</keyword>
<dbReference type="InterPro" id="IPR013762">
    <property type="entry name" value="Integrase-like_cat_sf"/>
</dbReference>
<dbReference type="Gene3D" id="1.10.150.130">
    <property type="match status" value="1"/>
</dbReference>
<feature type="domain" description="Core-binding (CB)" evidence="7">
    <location>
        <begin position="29"/>
        <end position="106"/>
    </location>
</feature>
<protein>
    <submittedName>
        <fullName evidence="8">Integrase</fullName>
    </submittedName>
</protein>
<proteinExistence type="predicted"/>
<dbReference type="EMBL" id="VAUV01000005">
    <property type="protein sequence ID" value="TLD71490.1"/>
    <property type="molecule type" value="Genomic_DNA"/>
</dbReference>
<evidence type="ECO:0000313" key="8">
    <source>
        <dbReference type="EMBL" id="TLD71490.1"/>
    </source>
</evidence>
<sequence>MDTDFKVLTVDPQNRILTAGEFQSLADVPPEVEWFANIENSNTRRAYKNDVQEFMKFAGIHQAEEFRLVKRSHLIAWRKQLESRSLEASTVRRKLSAVASLFDHLCECNAVPFNPANGVKRPNNGANEGKSPALGDAQAKALLEAPPTDTLKGFRDRAILSILLFHGLRRAELCSLRVGDIESRRGVMHFRVQGKGGKIRFLPVHPHSSQRISEYLERAEHGDDLGKPLFRPVKNSAGNLSSALTGHGVYKDVVQKYARVLGLDPRSVCVHGLRATAATNALDHEADIAKVQEWLGHASIATTRLYDRRKTKPEDSPTFKVSY</sequence>
<dbReference type="PROSITE" id="PS51898">
    <property type="entry name" value="TYR_RECOMBINASE"/>
    <property type="match status" value="1"/>
</dbReference>
<evidence type="ECO:0000259" key="6">
    <source>
        <dbReference type="PROSITE" id="PS51898"/>
    </source>
</evidence>
<dbReference type="PANTHER" id="PTHR30349:SF81">
    <property type="entry name" value="TYROSINE RECOMBINASE XERC"/>
    <property type="match status" value="1"/>
</dbReference>
<evidence type="ECO:0000256" key="5">
    <source>
        <dbReference type="PROSITE-ProRule" id="PRU01248"/>
    </source>
</evidence>
<keyword evidence="3 5" id="KW-0238">DNA-binding</keyword>
<evidence type="ECO:0000256" key="3">
    <source>
        <dbReference type="ARBA" id="ARBA00023125"/>
    </source>
</evidence>
<evidence type="ECO:0000256" key="2">
    <source>
        <dbReference type="ARBA" id="ARBA00022908"/>
    </source>
</evidence>
<dbReference type="Proteomes" id="UP000306196">
    <property type="component" value="Unassembled WGS sequence"/>
</dbReference>
<dbReference type="InterPro" id="IPR004107">
    <property type="entry name" value="Integrase_SAM-like_N"/>
</dbReference>